<evidence type="ECO:0000256" key="5">
    <source>
        <dbReference type="ARBA" id="ARBA00023194"/>
    </source>
</evidence>
<dbReference type="InterPro" id="IPR032821">
    <property type="entry name" value="PKS_assoc"/>
</dbReference>
<dbReference type="SMART" id="SM00825">
    <property type="entry name" value="PKS_KS"/>
    <property type="match status" value="4"/>
</dbReference>
<evidence type="ECO:0000259" key="10">
    <source>
        <dbReference type="PROSITE" id="PS52004"/>
    </source>
</evidence>
<keyword evidence="2" id="KW-0596">Phosphopantetheine</keyword>
<dbReference type="SMART" id="SM00823">
    <property type="entry name" value="PKS_PP"/>
    <property type="match status" value="4"/>
</dbReference>
<evidence type="ECO:0000256" key="4">
    <source>
        <dbReference type="ARBA" id="ARBA00022679"/>
    </source>
</evidence>
<feature type="domain" description="Carrier" evidence="9">
    <location>
        <begin position="5763"/>
        <end position="5838"/>
    </location>
</feature>
<dbReference type="SUPFAM" id="SSF51735">
    <property type="entry name" value="NAD(P)-binding Rossmann-fold domains"/>
    <property type="match status" value="8"/>
</dbReference>
<feature type="domain" description="Ketosynthase family 3 (KS3)" evidence="10">
    <location>
        <begin position="4383"/>
        <end position="4801"/>
    </location>
</feature>
<dbReference type="InterPro" id="IPR036736">
    <property type="entry name" value="ACP-like_sf"/>
</dbReference>
<dbReference type="InterPro" id="IPR014043">
    <property type="entry name" value="Acyl_transferase_dom"/>
</dbReference>
<name>A0ABU8MTV5_9PSEU</name>
<dbReference type="InterPro" id="IPR014030">
    <property type="entry name" value="Ketoacyl_synth_N"/>
</dbReference>
<dbReference type="Pfam" id="PF02801">
    <property type="entry name" value="Ketoacyl-synt_C"/>
    <property type="match status" value="4"/>
</dbReference>
<dbReference type="InterPro" id="IPR020806">
    <property type="entry name" value="PKS_PP-bd"/>
</dbReference>
<dbReference type="InterPro" id="IPR018201">
    <property type="entry name" value="Ketoacyl_synth_AS"/>
</dbReference>
<dbReference type="PANTHER" id="PTHR43775">
    <property type="entry name" value="FATTY ACID SYNTHASE"/>
    <property type="match status" value="1"/>
</dbReference>
<feature type="region of interest" description="Disordered" evidence="8">
    <location>
        <begin position="4808"/>
        <end position="4839"/>
    </location>
</feature>
<feature type="domain" description="Ketosynthase family 3 (KS3)" evidence="10">
    <location>
        <begin position="2930"/>
        <end position="3349"/>
    </location>
</feature>
<dbReference type="SUPFAM" id="SSF101173">
    <property type="entry name" value="Docking domain B of the erythromycin polyketide synthase (DEBS)"/>
    <property type="match status" value="1"/>
</dbReference>
<dbReference type="InterPro" id="IPR036291">
    <property type="entry name" value="NAD(P)-bd_dom_sf"/>
</dbReference>
<reference evidence="11 12" key="1">
    <citation type="submission" date="2024-03" db="EMBL/GenBank/DDBJ databases">
        <title>Actinomycetospora sp. OC33-EN08, a novel actinomycete isolated from wild orchid (Aerides multiflora).</title>
        <authorList>
            <person name="Suriyachadkun C."/>
        </authorList>
    </citation>
    <scope>NUCLEOTIDE SEQUENCE [LARGE SCALE GENOMIC DNA]</scope>
    <source>
        <strain evidence="11 12">OC33-EN08</strain>
    </source>
</reference>
<dbReference type="CDD" id="cd08952">
    <property type="entry name" value="KR_1_SDR_x"/>
    <property type="match status" value="4"/>
</dbReference>
<dbReference type="InterPro" id="IPR001227">
    <property type="entry name" value="Ac_transferase_dom_sf"/>
</dbReference>
<keyword evidence="6" id="KW-0511">Multifunctional enzyme</keyword>
<evidence type="ECO:0000259" key="9">
    <source>
        <dbReference type="PROSITE" id="PS50075"/>
    </source>
</evidence>
<dbReference type="InterPro" id="IPR015083">
    <property type="entry name" value="NorB/c/GfsB-D-like_docking"/>
</dbReference>
<feature type="compositionally biased region" description="Polar residues" evidence="8">
    <location>
        <begin position="4810"/>
        <end position="4820"/>
    </location>
</feature>
<keyword evidence="5" id="KW-0045">Antibiotic biosynthesis</keyword>
<organism evidence="11 12">
    <name type="scientific">Actinomycetospora aurantiaca</name>
    <dbReference type="NCBI Taxonomy" id="3129233"/>
    <lineage>
        <taxon>Bacteria</taxon>
        <taxon>Bacillati</taxon>
        <taxon>Actinomycetota</taxon>
        <taxon>Actinomycetes</taxon>
        <taxon>Pseudonocardiales</taxon>
        <taxon>Pseudonocardiaceae</taxon>
        <taxon>Actinomycetospora</taxon>
    </lineage>
</organism>
<keyword evidence="4" id="KW-0808">Transferase</keyword>
<dbReference type="InterPro" id="IPR041618">
    <property type="entry name" value="PKS_DE"/>
</dbReference>
<sequence>MANDRPTGETRTATEQKLRDYLKRVTAELTATGDRLREVEHAASEPIAIVGMACRYPGGVDSPDALWDVVAAGRDVVGPLPTDRGWELDRLYDPDPDHEGTSYVREGGFLDGATGFDAGFFGISPREALAMDPQQRLLLETTWEAVERAGIDPVSLRGTDTGVFVGAASSGYGGQAFEVPGGLEGHLLTGSATSVVSGRLSYAFGWEGPALTVDTACSSSLVTLHLAVRALRAGECSLAVAGGVTVMPDASVLVAFSRQRGLAADGRCKAFGAGADGFGPAEGVGMLLVERLSDAERLGHEVLAVVRGSAVNQDGASNGLTAPNGPSQQRVIRAALASGGLTPADVDAVEAHGTGTQLGDPIEAQALQATYGAVERTDPLWLGSVKSNMGHTQAAAGVAGVIKMVEALRHGVLPATLHVDEPSPHVEWSEGAVSLLGSAREWPEVGDRPRRAAVSSFGISGTNAHVVLESAPGVSGGTRLPSSVSDGTRPLADGGEPDVSGGTRLPLGVSGGPRLVQPWVLSARSAGALADQARRLASWARSNGGFSTSGVAAGLVGRSRFERRAVVVGDRDELLAGLDALAAGEPAATLVSGEAGPASGPVFVFPGQGAQWVGMATALHAEEPVFADALAECCTALESHLGWNLQAALLDGSDESFDVVGVQCASWAVMVALAKLWASWGVHPSAVVGHSQGEIAAAVVAGGLSVEQGARVVARRATVIREHLAGHGAMASVPLPAEQVQLTDGLSVAAVNGPASTVISGDVAAVEQFIAACPVEAKRIAVDYASHSQHVDAVVDTIASELDGLSPASSTIPLFSTVRGELLDTAAMDAGYWAENLRRPVQLQQAVEALVEQGHDVFVEVSPHPVLTGAVGDTAPDALVVGTLRRDHGTRRQALLALGALHVRGVTPDWDTVIGEATPVKDLPTYAFDHRRYWLDPATPAADVTAADDDFWDAVERGDLAGLATGLGLEADADLDAIVAARAARHRLARRHAATGSWRYRVAWAPVAVPPVRADATAPVRTGWGDHTVDLSDCRDRAEARARLEPHGDVLREGAPVLLDLDAGPCTPTDHPDALQGVVALVQALGDLGAPGRLVVLTQRAVTVTADDAAPDPLSAAVWALGRVVALEDPARWGGALDVTDDADPDTVDALVGALAAGHDERELALRGTTVLARRLRPTAPAEDPGTPRIPTEGTIVVTGGTGALGARVARRLLEQGAAHVALLSRSGGEAPGDLADDPRVSVVAADAADLDAARAVVADLPADRPLSGVVHAAGVVADGVLDGLTPDSWAPVWRPKVDGARVWDEVAREANARWFLAFSSAAGTLGNAGQGVYAAANAALDALVARRHADGERGTAIAWGAWGGGGLAEAVAGDGARLARGVGLMDPEPALDALEVVLGSSEPHAVVADLRWEHLAGAYTEAGLAGLVAEIPEATTPAVGNAEEGLVARLRALAGPARDQAMLAEVRRLVGAVLGLADPADAAPGRAFRDLGFDSLTAVDLRNRLRSATGLRLPASVVFDHPTPAALVTHLLAELDLGEGPVEDVPTTGAVGGDEPVAIVGMACRFPGGVGSPEDLWRLVVEGREGVGPLPDDRGWDLAALYHPDPDHPGTSYAREGGFLDAPGDFDAGFFGISPREALATDPQQRLLLETTWEALERAGLDPSSLRGSRTGVFAGTNGQDYGALLGSETGLDGFLLTGNAASVVSGRLSYVFGFEGPSLTVDTACSASLVALHLAVQALQRGECDLAVAGGATVMATPGAFVEFSRQRGLAADGRCKAFGADADGTGWGEGVGVLLVERLSVAQAAGHQVLAVVRGSAVNSDGASNGLTAPNGPSQQRVIRAALAAGGLTPADVDVVEAHGTGTPLGDPIEADALLSTYGSAPDRIAPLYLGSVKSNLGHTQAAAGVAGVIKTVLALERGVLPPTLYADDPTPHVEWDRGAVELLSTARDWPAVERPRRAGVSSFGVSGTNAHVVLEAAPGVSDGPSLTPDVREAPLAHAAPWVLSARTPEALRARARRLLPVLDDVEADRVTADDVAFSLATTRAVLDHGAVVPGGALREGLTALARGGGASPTTAGGLGVVFTGQGSQHPGMGRELYDGFEVFRTAFDAVCERFPQPVRDIVFGDDAELLARTQHAQAGLFALEVALFRLVESWGVTPSVLGGHSIGEISALHCAGVLDLDDACRLVEARGRLMGELPDGGSMVAIAASEDEVRAQLVDGVDLAAVNGPHACVISGDEDAVAEVASRFGRTKQLTVSHAFHSARMEPMLDRFRQVVQQLTFHEPTIPVVTNGSTDAIRDPEHWVRHVRDTVRFADTLAAFAEHGVATVLELGPDGTLSSLAEHGIPAQPDVMTALGRLQLAGQGPDWATLLPAARRVDLPTYPWQHERYWPAAPARDASWSHHEVWRPHPTEPATLDGTWWLVAGPDGDPAVADVLTGAGARVTDTPDDSPDGILVSLAGQDDPTARLLEVLQAGVDAPVFALTRGAAQDPAQAAAVGLGRVAAAEHPDRWGGVVDVDPTADLTALPAVLVDRHEPEVRLTAEGARVRRLVPAPPSAGSLAWRETVLITGGTGALGGHVARRAADAGAEHLVLCSRSGPDAPGAEELRAELESRGVRVTLAAVDVTDRAALAAVLEAVPDDVPLRTVVHTAAVLDDGVLDGLDAARLHAVAAPKLDAALLLDELTADAELDAFVLFSALAGVVGGAGQGAYAAANAALDALARARHAAGRPATAIGWGAWAGEGMADDDVVRARLHRGGIRPMDPTRAVEAMERAVASGEPALVVADADWPVVAAGRGDALLDDEPGVRAARRSVPSSDADATGLAGVDPADRPAHARRLVVRELAAVLGHVDPATLAADRAFRDLGVDSLTAVELRNRLAAAAGLTLDTTVVFDHPDASALAGRLVELAGGGSVVGTVSGRSASDEPLAIVGLACRFPGADSPAALWELLRDGRDGFGPFPTDREWDLTAFGDAAVRAEGGFVAGAGDFDAEFFGISPREAVAMDPQQRLLLETSWEAIEHAGIDPRSLRGTRTGVFAGTNGQDYATLLLSAADDLGGHVATGNSASIVSGRVSYALGLTGPAVTVDTACSASLVALHLAGQALQRGECTMALAGGVTVMSTPGAFLEFARQGGLAGDGRCKAFAESADGTGWGEGVGVLLVERLSDAEAAGHRVLAVVRGSAVNQDGASNGLTAPNGPAQQSVIREALAAADVSPGDVDAVEAHGTGTSLGDPIEAGALLATYGAAPDRAEPLLLGSVKSNLGHTQAAAGVAGVIKMVLAMQHGVVPASLHVDAPSSRVDWSAGAVSVVTEAREWPERVGRPRRAGVSSFGLSGTNAHVVLEAPGVSGGTRLPSSVSGGTRSVEVPGEPDVSGGTRLTSNGRGGTRSVPWVLSARTAEAVSAQAAALSAWPVESATDVAYSLATTRSRFEWSAVVTGSSVEELQTALWSVVPQRAGSGRLGVVFTGQGSQQPGMGRELYDAYEVFRAAFDAVCERFPEPVRDIVFGDDAELLARTEHAQAGLFALEVALFRLFESWGARPAVLGGHSIGEISALHCAGVLDLDDACRLVEARGRLMGELPDGGSMVAVAASEDEVRAQLVDGVDLAAVNGPQSCVISGDEDAVAEVAARFERTKKLQVSHAFHSVRMEPMLDDFREVVAGLTFHAPQLPVVSNGSTDAITDPEHWVSHVRDTVRFVDTLQTMDAGVVLELGPDATLSSLAEHGIPAQPDVMKALGQLHAAGVEIDWQAVLPEARRVDLPTYPWQHERYWVRTRRPAADPVDQAFWDAVEREDLEELTATLRPQNGAREALDEVLPLLSTWRRDRQRRRTLDGHRLHEVWVPATAAPAVLHGTWWVLAPDSIAARPVVAVLEGAGADAVVVTPGGDLPASPPIGVLALTADATDALVALQQVDGRAPLWCVTRGAVVADAAETVDPRAAQVWGLGRVAAAEEPDRWGGLVDLPLDATPSTLAAVLAGMRGPTGEREDEVVLRSGAVRVRRLRPAPLPDDEPSVPFPDGAVVITGGTGALGNHVARWVADQGAGEILLLGRRGPTAPGVVALVDQLTAAGASARAVACDVADRDDLAAALDGVRVGTVVHAAGVLDDGVLAGLTPERLDAVIRAKGVAAEHLDALCPDARFVVFSSLTGLIGSAGQANYAAANVHADAVARRRRATGRHGLSIAWGPWAGSGMATDDVVGSRAARGGVRPLEPADALRSMARAIAADDTVVAVADVDWGTFAPGYAAARPRPLLGEILTAVEALAVVPAPRTDDDPRGWNEGERPRRLLALVRERAATVLGHRTSDAVPADRAFSDVGFDSLMAVELRNALGGLTGLSLPATAVFDHPTPEALARFLDGELGGSGAVVPTTAPVGVTDGDPVVIVGMGCRFPGGVSSPESLWELLDVGGDGIVPFPPDRGWDVEAFRSDTHAGGFLHGADAFDADFFGISPREALAMDPQQRLLLETSWEAIERAGSDPRSLRGEAVGVFAGTNGQDYTGVLTASPQLDEVAGFLATGTTASVLSGRVSYALGLEGPAVTVDTACSSSLVTLHMAVQALQRGECSLALAGGVTVMASPTAFVEFSRQGGLASDGRCKAFSDDADGTGWGEGVGVLVVERLSDAERLGHRVLAVVRGSAVNQDGASNGLTAPNGPAQQRVIRAALAAGGLSSADVDAVEAHGTGTSLGDPIEAGALLATYGQRAGEPLYVGAIKSNLGHTQAAAGVAGVIKMVLAMQHGVLPASLHVGEPSSKVDWSAGAVSLLAEPRPWPEVVGRPRRAGVSSFGISGTNAHVVLEAPPADVSGGTRLTSSVSGGTRSIEVSGEPDVSGGTRWTSDVSGGPRLISAVPWVLSARTPEAVAAQAAALAAWPTESVADVAYSLVTTRSRFEWSAVVTGSSIEELQTALRSVSPQRAGSGELGIVFTGQGSQHPGMGRDLYERYEVFRTAFDAVCERFPEPVRDIVFGDDAELLARTEHAQAGLFALEVALFRLFESWGVQPSVLSGHSIGEISALHCAGVLDLDDACALVEARGRLMGELPGGGSMVAVAASEDEVRQHLTEGVDLAAVNGPQACVISGDEQAVAEVAAHFERTKQLTVSHAFHSARMEPMLDQFREVVAGLTFHEPQMPVVSNGSTEAITDPEHWVSHVRDTVRFADTLQTMDAGVVLELGPDGTLSSLAEHGIPAQPDVMKALGQLHAAGVDVDWRAVLPGAQPTDLPTYPWRHQRYWPESPTPRAPELDETEARFWAAVEEGDLAEVSGTLRVAPDQPLDAVLPALGAWRRERRERSAESTWCYRETWAPVPEPTPGVVGTWLLVAEPDDPAADAVAAALRSAGGRVETAALVPGADRARALSGDVEGLDGVVVLPASHRDTAASDVAALLQALGDRGVDAPLWVGTRGATSSGPTDPTAALAWGFGRTAALEEPRRFGGLVDLPADVDERAARRFVAVLGGAETEVAIRSAGVLARRLVRTAPATAAEGLPREGTTLVTGGTGALGRQVARYLAEQGAASLLLLSRRGPEADGADELLEELRGHGTRAELLAVDVADRDQLAAALRSVPDEHPLRAVVHTAGVLDDGVVDALTPERFATVLRTKVVAARHLDALTDGTDLRAFVLFGSLTGSLGAAGQGNYAAGNAYLEALARDRHARGLPALTIAWGPWADGGMAADDVVADRLRRGGVRELAGDRAVALLDRLAAGDEPVVVAADVDWSRYAPALAAQRPQPVLADLPEAAVGTPAPSTSGRLADALASTDDRARVLLDGVRGVVAGVLGHAGTDAVAPNRPFRDLGVDSLTAVELRNRLAAELGVELPAGLVFDHPTPAALAEHVGGLVGATEPSVLDDADRLATAVDAATLDELTRGRLAVRLRRVLAALDGGRAEADDEAVTDLDDELADLDDDDLLAAVRRDLGEG</sequence>
<keyword evidence="3" id="KW-0597">Phosphoprotein</keyword>
<dbReference type="SMART" id="SM00827">
    <property type="entry name" value="PKS_AT"/>
    <property type="match status" value="4"/>
</dbReference>
<evidence type="ECO:0000313" key="12">
    <source>
        <dbReference type="Proteomes" id="UP001385809"/>
    </source>
</evidence>
<dbReference type="CDD" id="cd00833">
    <property type="entry name" value="PKS"/>
    <property type="match status" value="4"/>
</dbReference>
<protein>
    <submittedName>
        <fullName evidence="11">SDR family NAD(P)-dependent oxidoreductase</fullName>
    </submittedName>
</protein>
<dbReference type="SUPFAM" id="SSF55048">
    <property type="entry name" value="Probable ACP-binding domain of malonyl-CoA ACP transacylase"/>
    <property type="match status" value="4"/>
</dbReference>
<dbReference type="SUPFAM" id="SSF47336">
    <property type="entry name" value="ACP-like"/>
    <property type="match status" value="4"/>
</dbReference>
<dbReference type="NCBIfam" id="NF045894">
    <property type="entry name" value="PKS_plus_SDR"/>
    <property type="match status" value="2"/>
</dbReference>
<keyword evidence="12" id="KW-1185">Reference proteome</keyword>
<feature type="domain" description="Ketosynthase family 3 (KS3)" evidence="10">
    <location>
        <begin position="44"/>
        <end position="470"/>
    </location>
</feature>
<dbReference type="SUPFAM" id="SSF52151">
    <property type="entry name" value="FabD/lysophospholipase-like"/>
    <property type="match status" value="4"/>
</dbReference>
<dbReference type="InterPro" id="IPR006162">
    <property type="entry name" value="Ppantetheine_attach_site"/>
</dbReference>
<feature type="region of interest" description="Disordered" evidence="8">
    <location>
        <begin position="3350"/>
        <end position="3390"/>
    </location>
</feature>
<comment type="cofactor">
    <cofactor evidence="1">
        <name>pantetheine 4'-phosphate</name>
        <dbReference type="ChEBI" id="CHEBI:47942"/>
    </cofactor>
</comment>
<evidence type="ECO:0000256" key="3">
    <source>
        <dbReference type="ARBA" id="ARBA00022553"/>
    </source>
</evidence>
<feature type="domain" description="Carrier" evidence="9">
    <location>
        <begin position="4290"/>
        <end position="4365"/>
    </location>
</feature>
<dbReference type="InterPro" id="IPR014031">
    <property type="entry name" value="Ketoacyl_synth_C"/>
</dbReference>
<dbReference type="PROSITE" id="PS00606">
    <property type="entry name" value="KS3_1"/>
    <property type="match status" value="4"/>
</dbReference>
<dbReference type="Gene3D" id="3.30.70.3290">
    <property type="match status" value="4"/>
</dbReference>
<dbReference type="InterPro" id="IPR016036">
    <property type="entry name" value="Malonyl_transacylase_ACP-bd"/>
</dbReference>
<dbReference type="InterPro" id="IPR057326">
    <property type="entry name" value="KR_dom"/>
</dbReference>
<dbReference type="InterPro" id="IPR013968">
    <property type="entry name" value="PKS_KR"/>
</dbReference>
<dbReference type="Gene3D" id="6.10.140.1830">
    <property type="match status" value="3"/>
</dbReference>
<feature type="domain" description="Carrier" evidence="9">
    <location>
        <begin position="1461"/>
        <end position="1536"/>
    </location>
</feature>
<dbReference type="PROSITE" id="PS00012">
    <property type="entry name" value="PHOSPHOPANTETHEINE"/>
    <property type="match status" value="4"/>
</dbReference>
<proteinExistence type="predicted"/>
<dbReference type="Gene3D" id="3.40.50.720">
    <property type="entry name" value="NAD(P)-binding Rossmann-like Domain"/>
    <property type="match status" value="4"/>
</dbReference>
<dbReference type="PROSITE" id="PS50075">
    <property type="entry name" value="CARRIER"/>
    <property type="match status" value="4"/>
</dbReference>
<feature type="domain" description="Carrier" evidence="9">
    <location>
        <begin position="2840"/>
        <end position="2914"/>
    </location>
</feature>
<dbReference type="SMART" id="SM01294">
    <property type="entry name" value="PKS_PP_betabranch"/>
    <property type="match status" value="4"/>
</dbReference>
<accession>A0ABU8MTV5</accession>
<dbReference type="Proteomes" id="UP001385809">
    <property type="component" value="Unassembled WGS sequence"/>
</dbReference>
<feature type="domain" description="Ketosynthase family 3 (KS3)" evidence="10">
    <location>
        <begin position="1555"/>
        <end position="1980"/>
    </location>
</feature>
<comment type="caution">
    <text evidence="11">The sequence shown here is derived from an EMBL/GenBank/DDBJ whole genome shotgun (WGS) entry which is preliminary data.</text>
</comment>
<dbReference type="Pfam" id="PF00698">
    <property type="entry name" value="Acyl_transf_1"/>
    <property type="match status" value="4"/>
</dbReference>
<dbReference type="Gene3D" id="3.40.47.10">
    <property type="match status" value="4"/>
</dbReference>
<evidence type="ECO:0000313" key="11">
    <source>
        <dbReference type="EMBL" id="MEJ2870701.1"/>
    </source>
</evidence>
<dbReference type="InterPro" id="IPR036299">
    <property type="entry name" value="Polyketide_synth_docking_sf"/>
</dbReference>
<keyword evidence="7" id="KW-0012">Acyltransferase</keyword>
<dbReference type="Gene3D" id="3.40.366.10">
    <property type="entry name" value="Malonyl-Coenzyme A Acyl Carrier Protein, domain 2"/>
    <property type="match status" value="4"/>
</dbReference>
<dbReference type="InterPro" id="IPR050091">
    <property type="entry name" value="PKS_NRPS_Biosynth_Enz"/>
</dbReference>
<dbReference type="Pfam" id="PF08990">
    <property type="entry name" value="Docking"/>
    <property type="match status" value="1"/>
</dbReference>
<dbReference type="InterPro" id="IPR016039">
    <property type="entry name" value="Thiolase-like"/>
</dbReference>
<dbReference type="Pfam" id="PF00550">
    <property type="entry name" value="PP-binding"/>
    <property type="match status" value="4"/>
</dbReference>
<dbReference type="Pfam" id="PF16197">
    <property type="entry name" value="KAsynt_C_assoc"/>
    <property type="match status" value="3"/>
</dbReference>
<dbReference type="Pfam" id="PF00109">
    <property type="entry name" value="ketoacyl-synt"/>
    <property type="match status" value="4"/>
</dbReference>
<feature type="region of interest" description="Disordered" evidence="8">
    <location>
        <begin position="472"/>
        <end position="505"/>
    </location>
</feature>
<dbReference type="Pfam" id="PF08659">
    <property type="entry name" value="KR"/>
    <property type="match status" value="4"/>
</dbReference>
<dbReference type="Gene3D" id="1.10.1200.10">
    <property type="entry name" value="ACP-like"/>
    <property type="match status" value="4"/>
</dbReference>
<dbReference type="PROSITE" id="PS52004">
    <property type="entry name" value="KS3_2"/>
    <property type="match status" value="4"/>
</dbReference>
<dbReference type="InterPro" id="IPR020841">
    <property type="entry name" value="PKS_Beta-ketoAc_synthase_dom"/>
</dbReference>
<dbReference type="InterPro" id="IPR016035">
    <property type="entry name" value="Acyl_Trfase/lysoPLipase"/>
</dbReference>
<gene>
    <name evidence="11" type="ORF">WCD74_23260</name>
</gene>
<dbReference type="SUPFAM" id="SSF53901">
    <property type="entry name" value="Thiolase-like"/>
    <property type="match status" value="4"/>
</dbReference>
<evidence type="ECO:0000256" key="8">
    <source>
        <dbReference type="SAM" id="MobiDB-lite"/>
    </source>
</evidence>
<dbReference type="SMART" id="SM00822">
    <property type="entry name" value="PKS_KR"/>
    <property type="match status" value="4"/>
</dbReference>
<evidence type="ECO:0000256" key="6">
    <source>
        <dbReference type="ARBA" id="ARBA00023268"/>
    </source>
</evidence>
<dbReference type="Gene3D" id="6.10.40.10">
    <property type="match status" value="1"/>
</dbReference>
<evidence type="ECO:0000256" key="2">
    <source>
        <dbReference type="ARBA" id="ARBA00022450"/>
    </source>
</evidence>
<dbReference type="EMBL" id="JBBEGN010000015">
    <property type="protein sequence ID" value="MEJ2870701.1"/>
    <property type="molecule type" value="Genomic_DNA"/>
</dbReference>
<evidence type="ECO:0000256" key="7">
    <source>
        <dbReference type="ARBA" id="ARBA00023315"/>
    </source>
</evidence>
<evidence type="ECO:0000256" key="1">
    <source>
        <dbReference type="ARBA" id="ARBA00001957"/>
    </source>
</evidence>
<dbReference type="InterPro" id="IPR009081">
    <property type="entry name" value="PP-bd_ACP"/>
</dbReference>
<dbReference type="PANTHER" id="PTHR43775:SF51">
    <property type="entry name" value="INACTIVE PHENOLPHTHIOCEROL SYNTHESIS POLYKETIDE SYNTHASE TYPE I PKS1-RELATED"/>
    <property type="match status" value="1"/>
</dbReference>
<dbReference type="Pfam" id="PF18369">
    <property type="entry name" value="PKS_DE"/>
    <property type="match status" value="3"/>
</dbReference>